<evidence type="ECO:0000313" key="3">
    <source>
        <dbReference type="EMBL" id="TFY82730.1"/>
    </source>
</evidence>
<protein>
    <submittedName>
        <fullName evidence="3">Uncharacterized protein</fullName>
    </submittedName>
</protein>
<dbReference type="AlphaFoldDB" id="A0A4Z0A899"/>
<dbReference type="Proteomes" id="UP000298061">
    <property type="component" value="Unassembled WGS sequence"/>
</dbReference>
<dbReference type="EMBL" id="SFCI01000083">
    <property type="protein sequence ID" value="TFY82730.1"/>
    <property type="molecule type" value="Genomic_DNA"/>
</dbReference>
<accession>A0A4Z0A899</accession>
<feature type="transmembrane region" description="Helical" evidence="2">
    <location>
        <begin position="158"/>
        <end position="179"/>
    </location>
</feature>
<name>A0A4Z0A899_9AGAM</name>
<sequence>MVDWNSPAELVHDADAFAKFIHALLGLYIWEWFTSLDFEWSFVSGKRSFRWPLIFYFVGRYSLLFALVGIAITLNVQVEVNCQALYTFNQCLGNFAIGLACVNLSIRAIAVWSSKLYIVIPLVAIMLGHWALLLHGILLKAAWVPGQGCVITATNNTILSATFIYSMCLDFLVMALAAYKLAYKKGSQSRLVQMIFGDGLIYFFIAFCANLTATIFMTLDLNPVMSIIANVPAATTSTIVACRVVRRLTNYTTPAAEMFNSTQNSYSRRAPPNVSVVKTTATQNVHVQMNTFAVTESGNEYETSPNKEFDPESQTIPDLKRESL</sequence>
<feature type="transmembrane region" description="Helical" evidence="2">
    <location>
        <begin position="225"/>
        <end position="245"/>
    </location>
</feature>
<feature type="transmembrane region" description="Helical" evidence="2">
    <location>
        <begin position="16"/>
        <end position="33"/>
    </location>
</feature>
<dbReference type="STRING" id="135208.A0A4Z0A899"/>
<keyword evidence="4" id="KW-1185">Reference proteome</keyword>
<keyword evidence="2" id="KW-0472">Membrane</keyword>
<dbReference type="OrthoDB" id="3197626at2759"/>
<feature type="transmembrane region" description="Helical" evidence="2">
    <location>
        <begin position="53"/>
        <end position="72"/>
    </location>
</feature>
<keyword evidence="2" id="KW-0812">Transmembrane</keyword>
<organism evidence="3 4">
    <name type="scientific">Hericium alpestre</name>
    <dbReference type="NCBI Taxonomy" id="135208"/>
    <lineage>
        <taxon>Eukaryota</taxon>
        <taxon>Fungi</taxon>
        <taxon>Dikarya</taxon>
        <taxon>Basidiomycota</taxon>
        <taxon>Agaricomycotina</taxon>
        <taxon>Agaricomycetes</taxon>
        <taxon>Russulales</taxon>
        <taxon>Hericiaceae</taxon>
        <taxon>Hericium</taxon>
    </lineage>
</organism>
<feature type="transmembrane region" description="Helical" evidence="2">
    <location>
        <begin position="200"/>
        <end position="219"/>
    </location>
</feature>
<feature type="region of interest" description="Disordered" evidence="1">
    <location>
        <begin position="296"/>
        <end position="324"/>
    </location>
</feature>
<evidence type="ECO:0000256" key="1">
    <source>
        <dbReference type="SAM" id="MobiDB-lite"/>
    </source>
</evidence>
<comment type="caution">
    <text evidence="3">The sequence shown here is derived from an EMBL/GenBank/DDBJ whole genome shotgun (WGS) entry which is preliminary data.</text>
</comment>
<feature type="transmembrane region" description="Helical" evidence="2">
    <location>
        <begin position="116"/>
        <end position="138"/>
    </location>
</feature>
<evidence type="ECO:0000313" key="4">
    <source>
        <dbReference type="Proteomes" id="UP000298061"/>
    </source>
</evidence>
<proteinExistence type="predicted"/>
<reference evidence="3 4" key="1">
    <citation type="submission" date="2019-02" db="EMBL/GenBank/DDBJ databases">
        <title>Genome sequencing of the rare red list fungi Hericium alpestre (H. flagellum).</title>
        <authorList>
            <person name="Buettner E."/>
            <person name="Kellner H."/>
        </authorList>
    </citation>
    <scope>NUCLEOTIDE SEQUENCE [LARGE SCALE GENOMIC DNA]</scope>
    <source>
        <strain evidence="3 4">DSM 108284</strain>
    </source>
</reference>
<gene>
    <name evidence="3" type="ORF">EWM64_g1281</name>
</gene>
<evidence type="ECO:0000256" key="2">
    <source>
        <dbReference type="SAM" id="Phobius"/>
    </source>
</evidence>
<feature type="transmembrane region" description="Helical" evidence="2">
    <location>
        <begin position="84"/>
        <end position="104"/>
    </location>
</feature>
<keyword evidence="2" id="KW-1133">Transmembrane helix</keyword>